<comment type="caution">
    <text evidence="12">The sequence shown here is derived from an EMBL/GenBank/DDBJ whole genome shotgun (WGS) entry which is preliminary data.</text>
</comment>
<dbReference type="GO" id="GO:0004664">
    <property type="term" value="F:prephenate dehydratase activity"/>
    <property type="evidence" value="ECO:0007669"/>
    <property type="project" value="UniProtKB-EC"/>
</dbReference>
<dbReference type="CDD" id="cd04905">
    <property type="entry name" value="ACT_CM-PDT"/>
    <property type="match status" value="1"/>
</dbReference>
<dbReference type="SUPFAM" id="SSF53850">
    <property type="entry name" value="Periplasmic binding protein-like II"/>
    <property type="match status" value="1"/>
</dbReference>
<evidence type="ECO:0000256" key="4">
    <source>
        <dbReference type="ARBA" id="ARBA00022605"/>
    </source>
</evidence>
<dbReference type="PROSITE" id="PS51171">
    <property type="entry name" value="PREPHENATE_DEHYDR_3"/>
    <property type="match status" value="1"/>
</dbReference>
<dbReference type="EC" id="4.2.1.51" evidence="2 9"/>
<dbReference type="PANTHER" id="PTHR21022">
    <property type="entry name" value="PREPHENATE DEHYDRATASE P PROTEIN"/>
    <property type="match status" value="1"/>
</dbReference>
<evidence type="ECO:0000256" key="8">
    <source>
        <dbReference type="ARBA" id="ARBA00047848"/>
    </source>
</evidence>
<comment type="catalytic activity">
    <reaction evidence="8 9">
        <text>prephenate + H(+) = 3-phenylpyruvate + CO2 + H2O</text>
        <dbReference type="Rhea" id="RHEA:21648"/>
        <dbReference type="ChEBI" id="CHEBI:15377"/>
        <dbReference type="ChEBI" id="CHEBI:15378"/>
        <dbReference type="ChEBI" id="CHEBI:16526"/>
        <dbReference type="ChEBI" id="CHEBI:18005"/>
        <dbReference type="ChEBI" id="CHEBI:29934"/>
        <dbReference type="EC" id="4.2.1.51"/>
    </reaction>
</comment>
<dbReference type="PROSITE" id="PS51671">
    <property type="entry name" value="ACT"/>
    <property type="match status" value="1"/>
</dbReference>
<evidence type="ECO:0000256" key="2">
    <source>
        <dbReference type="ARBA" id="ARBA00013147"/>
    </source>
</evidence>
<dbReference type="PIRSF" id="PIRSF001500">
    <property type="entry name" value="Chor_mut_pdt_Ppr"/>
    <property type="match status" value="1"/>
</dbReference>
<dbReference type="InterPro" id="IPR045865">
    <property type="entry name" value="ACT-like_dom_sf"/>
</dbReference>
<protein>
    <recommendedName>
        <fullName evidence="3 9">Prephenate dehydratase</fullName>
        <shortName evidence="9">PDT</shortName>
        <ecNumber evidence="2 9">4.2.1.51</ecNumber>
    </recommendedName>
</protein>
<accession>A0ABU8P0M1</accession>
<evidence type="ECO:0000259" key="11">
    <source>
        <dbReference type="PROSITE" id="PS51671"/>
    </source>
</evidence>
<evidence type="ECO:0000256" key="6">
    <source>
        <dbReference type="ARBA" id="ARBA00023222"/>
    </source>
</evidence>
<dbReference type="RefSeq" id="WP_337890994.1">
    <property type="nucleotide sequence ID" value="NZ_JBAHVI010000011.1"/>
</dbReference>
<evidence type="ECO:0000256" key="9">
    <source>
        <dbReference type="RuleBase" id="RU361254"/>
    </source>
</evidence>
<evidence type="ECO:0000256" key="7">
    <source>
        <dbReference type="ARBA" id="ARBA00023239"/>
    </source>
</evidence>
<dbReference type="SUPFAM" id="SSF55021">
    <property type="entry name" value="ACT-like"/>
    <property type="match status" value="1"/>
</dbReference>
<evidence type="ECO:0000256" key="5">
    <source>
        <dbReference type="ARBA" id="ARBA00023141"/>
    </source>
</evidence>
<dbReference type="InterPro" id="IPR002912">
    <property type="entry name" value="ACT_dom"/>
</dbReference>
<dbReference type="Proteomes" id="UP001359781">
    <property type="component" value="Unassembled WGS sequence"/>
</dbReference>
<keyword evidence="5 9" id="KW-0057">Aromatic amino acid biosynthesis</keyword>
<feature type="domain" description="ACT" evidence="11">
    <location>
        <begin position="202"/>
        <end position="282"/>
    </location>
</feature>
<evidence type="ECO:0000256" key="1">
    <source>
        <dbReference type="ARBA" id="ARBA00004741"/>
    </source>
</evidence>
<dbReference type="Gene3D" id="3.30.70.260">
    <property type="match status" value="1"/>
</dbReference>
<dbReference type="Pfam" id="PF00800">
    <property type="entry name" value="PDT"/>
    <property type="match status" value="1"/>
</dbReference>
<gene>
    <name evidence="9 12" type="primary">pheA</name>
    <name evidence="12" type="ORF">V5S96_10720</name>
</gene>
<reference evidence="12 13" key="1">
    <citation type="submission" date="2024-02" db="EMBL/GenBank/DDBJ databases">
        <title>Whole genome sequencing and characterization of Corynebacterium isolated from the ocular surface of dry eye disease sufferers.</title>
        <authorList>
            <person name="Naqvi M."/>
        </authorList>
    </citation>
    <scope>NUCLEOTIDE SEQUENCE [LARGE SCALE GENOMIC DNA]</scope>
    <source>
        <strain evidence="12 13">PCRF</strain>
    </source>
</reference>
<evidence type="ECO:0000259" key="10">
    <source>
        <dbReference type="PROSITE" id="PS51171"/>
    </source>
</evidence>
<dbReference type="InterPro" id="IPR001086">
    <property type="entry name" value="Preph_deHydtase"/>
</dbReference>
<dbReference type="PROSITE" id="PS00858">
    <property type="entry name" value="PREPHENATE_DEHYDR_2"/>
    <property type="match status" value="1"/>
</dbReference>
<keyword evidence="7 9" id="KW-0456">Lyase</keyword>
<keyword evidence="6 9" id="KW-0584">Phenylalanine biosynthesis</keyword>
<keyword evidence="13" id="KW-1185">Reference proteome</keyword>
<evidence type="ECO:0000313" key="12">
    <source>
        <dbReference type="EMBL" id="MEJ4100823.1"/>
    </source>
</evidence>
<dbReference type="NCBIfam" id="NF008865">
    <property type="entry name" value="PRK11898.1"/>
    <property type="match status" value="1"/>
</dbReference>
<evidence type="ECO:0000313" key="13">
    <source>
        <dbReference type="Proteomes" id="UP001359781"/>
    </source>
</evidence>
<dbReference type="InterPro" id="IPR008242">
    <property type="entry name" value="Chor_mutase/pphenate_deHydtase"/>
</dbReference>
<name>A0ABU8P0M1_9CORY</name>
<proteinExistence type="predicted"/>
<dbReference type="PANTHER" id="PTHR21022:SF19">
    <property type="entry name" value="PREPHENATE DEHYDRATASE-RELATED"/>
    <property type="match status" value="1"/>
</dbReference>
<dbReference type="InterPro" id="IPR018528">
    <property type="entry name" value="Preph_deHydtase_CS"/>
</dbReference>
<evidence type="ECO:0000256" key="3">
    <source>
        <dbReference type="ARBA" id="ARBA00021872"/>
    </source>
</evidence>
<comment type="pathway">
    <text evidence="1 9">Amino-acid biosynthesis; L-phenylalanine biosynthesis; phenylpyruvate from prephenate: step 1/1.</text>
</comment>
<dbReference type="Pfam" id="PF01842">
    <property type="entry name" value="ACT"/>
    <property type="match status" value="1"/>
</dbReference>
<keyword evidence="4 9" id="KW-0028">Amino-acid biosynthesis</keyword>
<dbReference type="Gene3D" id="3.40.190.10">
    <property type="entry name" value="Periplasmic binding protein-like II"/>
    <property type="match status" value="2"/>
</dbReference>
<dbReference type="EMBL" id="JBAHVJ010000012">
    <property type="protein sequence ID" value="MEJ4100823.1"/>
    <property type="molecule type" value="Genomic_DNA"/>
</dbReference>
<dbReference type="CDD" id="cd13632">
    <property type="entry name" value="PBP2_Aa-PDT_like"/>
    <property type="match status" value="1"/>
</dbReference>
<feature type="domain" description="Prephenate dehydratase" evidence="10">
    <location>
        <begin position="4"/>
        <end position="188"/>
    </location>
</feature>
<sequence>MSITVAYLGPAGTFTEAALWQLVREGAFGDSAPEIEPLPVASPAEAVDAVSQGRARYACLAIENSVDGPVTQAFDALRRASVQIYRETDLHIAFSLMVRPGTDLSQVRTLTTHPVAHQQIRGWLSAHLPQAEFVAAASNAAAARAVAEGEAEAAAAPARAAEIWGLEVVASEIADVPGARTRFVLVGSRGVPTPRTGRDRTSVVFTLPNQPGTLAAALGEFSRRGVDMSRIESRPTRDALGAYHFYVDLVGHIDDTPVAEALRDLWLRAETLTFLGSWPNGSAAPEPGPRAATLDWVTAARTGKDLP</sequence>
<organism evidence="12 13">
    <name type="scientific">Corynebacterium mastitidis</name>
    <dbReference type="NCBI Taxonomy" id="161890"/>
    <lineage>
        <taxon>Bacteria</taxon>
        <taxon>Bacillati</taxon>
        <taxon>Actinomycetota</taxon>
        <taxon>Actinomycetes</taxon>
        <taxon>Mycobacteriales</taxon>
        <taxon>Corynebacteriaceae</taxon>
        <taxon>Corynebacterium</taxon>
    </lineage>
</organism>